<evidence type="ECO:0000259" key="6">
    <source>
        <dbReference type="Pfam" id="PF00590"/>
    </source>
</evidence>
<organism evidence="7">
    <name type="scientific">mine drainage metagenome</name>
    <dbReference type="NCBI Taxonomy" id="410659"/>
    <lineage>
        <taxon>unclassified sequences</taxon>
        <taxon>metagenomes</taxon>
        <taxon>ecological metagenomes</taxon>
    </lineage>
</organism>
<dbReference type="Gene3D" id="3.30.950.10">
    <property type="entry name" value="Methyltransferase, Cobalt-precorrin-4 Transmethylase, Domain 2"/>
    <property type="match status" value="1"/>
</dbReference>
<dbReference type="GO" id="GO:0032259">
    <property type="term" value="P:methylation"/>
    <property type="evidence" value="ECO:0007669"/>
    <property type="project" value="UniProtKB-KW"/>
</dbReference>
<reference evidence="7" key="1">
    <citation type="submission" date="2013-08" db="EMBL/GenBank/DDBJ databases">
        <authorList>
            <person name="Mendez C."/>
            <person name="Richter M."/>
            <person name="Ferrer M."/>
            <person name="Sanchez J."/>
        </authorList>
    </citation>
    <scope>NUCLEOTIDE SEQUENCE</scope>
</reference>
<name>T1A4U7_9ZZZZ</name>
<evidence type="ECO:0000256" key="2">
    <source>
        <dbReference type="ARBA" id="ARBA00006729"/>
    </source>
</evidence>
<keyword evidence="5" id="KW-0949">S-adenosyl-L-methionine</keyword>
<feature type="domain" description="Tetrapyrrole methylase" evidence="6">
    <location>
        <begin position="1"/>
        <end position="222"/>
    </location>
</feature>
<accession>T1A4U7</accession>
<reference evidence="7" key="2">
    <citation type="journal article" date="2014" name="ISME J.">
        <title>Microbial stratification in low pH oxic and suboxic macroscopic growths along an acid mine drainage.</title>
        <authorList>
            <person name="Mendez-Garcia C."/>
            <person name="Mesa V."/>
            <person name="Sprenger R.R."/>
            <person name="Richter M."/>
            <person name="Diez M.S."/>
            <person name="Solano J."/>
            <person name="Bargiela R."/>
            <person name="Golyshina O.V."/>
            <person name="Manteca A."/>
            <person name="Ramos J.L."/>
            <person name="Gallego J.R."/>
            <person name="Llorente I."/>
            <person name="Martins Dos Santos V.A."/>
            <person name="Jensen O.N."/>
            <person name="Pelaez A.I."/>
            <person name="Sanchez J."/>
            <person name="Ferrer M."/>
        </authorList>
    </citation>
    <scope>NUCLEOTIDE SEQUENCE</scope>
</reference>
<dbReference type="PIRSF" id="PIRSF036432">
    <property type="entry name" value="Diphthine_synth"/>
    <property type="match status" value="1"/>
</dbReference>
<proteinExistence type="inferred from homology"/>
<dbReference type="AlphaFoldDB" id="T1A4U7"/>
<evidence type="ECO:0000256" key="5">
    <source>
        <dbReference type="ARBA" id="ARBA00022691"/>
    </source>
</evidence>
<dbReference type="PANTHER" id="PTHR10882:SF0">
    <property type="entry name" value="DIPHTHINE METHYL ESTER SYNTHASE"/>
    <property type="match status" value="1"/>
</dbReference>
<comment type="pathway">
    <text evidence="1">Protein modification; peptidyl-diphthamide biosynthesis.</text>
</comment>
<dbReference type="InterPro" id="IPR014776">
    <property type="entry name" value="4pyrrole_Mease_sub2"/>
</dbReference>
<protein>
    <submittedName>
        <fullName evidence="7">Diphthine synthase</fullName>
        <ecNumber evidence="7">2.1.1.98</ecNumber>
    </submittedName>
</protein>
<comment type="similarity">
    <text evidence="2">Belongs to the diphthine synthase family.</text>
</comment>
<dbReference type="EMBL" id="AUZZ01003906">
    <property type="protein sequence ID" value="EQD55641.1"/>
    <property type="molecule type" value="Genomic_DNA"/>
</dbReference>
<dbReference type="GO" id="GO:0017183">
    <property type="term" value="P:protein histidyl modification to diphthamide"/>
    <property type="evidence" value="ECO:0007669"/>
    <property type="project" value="UniProtKB-UniPathway"/>
</dbReference>
<dbReference type="SUPFAM" id="SSF53790">
    <property type="entry name" value="Tetrapyrrole methylase"/>
    <property type="match status" value="1"/>
</dbReference>
<dbReference type="InterPro" id="IPR035996">
    <property type="entry name" value="4pyrrol_Methylase_sf"/>
</dbReference>
<dbReference type="Gene3D" id="3.40.1010.10">
    <property type="entry name" value="Cobalt-precorrin-4 Transmethylase, Domain 1"/>
    <property type="match status" value="1"/>
</dbReference>
<sequence>MLYLIGAGIGESDISIGSIEVCRKASKVYYESYTSLISESKLRFISDNIGKNIEELTRGMLEEESMRIVKEAKSSDIAIIFSGDPLIATTHKILFINATKEGVKVEVKHSSSIISAAIGESGLDFYRFGKVATISRWTDSYKPVSFYESIAANQSNNLHTLLLLDYMPESGSSMQLPEALRILIEAENHYGKGIISEGTKVFVMVNLGTDKQQKLYSSISELARSNIEKGPSCIILPAKLSDIEEEIISSMFY</sequence>
<keyword evidence="3 7" id="KW-0489">Methyltransferase</keyword>
<dbReference type="EC" id="2.1.1.98" evidence="7"/>
<dbReference type="GO" id="GO:0004164">
    <property type="term" value="F:diphthine synthase activity"/>
    <property type="evidence" value="ECO:0007669"/>
    <property type="project" value="UniProtKB-EC"/>
</dbReference>
<gene>
    <name evidence="7" type="ORF">B2A_05608</name>
</gene>
<dbReference type="NCBIfam" id="TIGR00522">
    <property type="entry name" value="dph5"/>
    <property type="match status" value="1"/>
</dbReference>
<evidence type="ECO:0000256" key="3">
    <source>
        <dbReference type="ARBA" id="ARBA00022603"/>
    </source>
</evidence>
<dbReference type="InterPro" id="IPR014777">
    <property type="entry name" value="4pyrrole_Mease_sub1"/>
</dbReference>
<dbReference type="CDD" id="cd11647">
    <property type="entry name" value="DHP5_DphB"/>
    <property type="match status" value="1"/>
</dbReference>
<dbReference type="UniPathway" id="UPA00559"/>
<dbReference type="PANTHER" id="PTHR10882">
    <property type="entry name" value="DIPHTHINE SYNTHASE"/>
    <property type="match status" value="1"/>
</dbReference>
<evidence type="ECO:0000256" key="1">
    <source>
        <dbReference type="ARBA" id="ARBA00005156"/>
    </source>
</evidence>
<dbReference type="InterPro" id="IPR004551">
    <property type="entry name" value="Dphthn_synthase"/>
</dbReference>
<evidence type="ECO:0000256" key="4">
    <source>
        <dbReference type="ARBA" id="ARBA00022679"/>
    </source>
</evidence>
<keyword evidence="4 7" id="KW-0808">Transferase</keyword>
<evidence type="ECO:0000313" key="7">
    <source>
        <dbReference type="EMBL" id="EQD55641.1"/>
    </source>
</evidence>
<comment type="caution">
    <text evidence="7">The sequence shown here is derived from an EMBL/GenBank/DDBJ whole genome shotgun (WGS) entry which is preliminary data.</text>
</comment>
<dbReference type="Pfam" id="PF00590">
    <property type="entry name" value="TP_methylase"/>
    <property type="match status" value="1"/>
</dbReference>
<dbReference type="InterPro" id="IPR000878">
    <property type="entry name" value="4pyrrol_Mease"/>
</dbReference>